<organism evidence="15 16">
    <name type="scientific">Brevibacillus parabrevis</name>
    <dbReference type="NCBI Taxonomy" id="54914"/>
    <lineage>
        <taxon>Bacteria</taxon>
        <taxon>Bacillati</taxon>
        <taxon>Bacillota</taxon>
        <taxon>Bacilli</taxon>
        <taxon>Bacillales</taxon>
        <taxon>Paenibacillaceae</taxon>
        <taxon>Brevibacillus</taxon>
    </lineage>
</organism>
<dbReference type="Pfam" id="PF21394">
    <property type="entry name" value="Beta-ketacyl_N"/>
    <property type="match status" value="1"/>
</dbReference>
<dbReference type="CDD" id="cd00833">
    <property type="entry name" value="PKS"/>
    <property type="match status" value="1"/>
</dbReference>
<dbReference type="InterPro" id="IPR023213">
    <property type="entry name" value="CAT-like_dom_sf"/>
</dbReference>
<evidence type="ECO:0000256" key="7">
    <source>
        <dbReference type="ARBA" id="ARBA00022832"/>
    </source>
</evidence>
<protein>
    <submittedName>
        <fullName evidence="15">Uncharacterized protein</fullName>
    </submittedName>
</protein>
<dbReference type="Pfam" id="PF21089">
    <property type="entry name" value="PKS_DH_N"/>
    <property type="match status" value="1"/>
</dbReference>
<feature type="region of interest" description="N-terminal hotdog fold" evidence="10">
    <location>
        <begin position="1302"/>
        <end position="1427"/>
    </location>
</feature>
<evidence type="ECO:0000259" key="12">
    <source>
        <dbReference type="PROSITE" id="PS50075"/>
    </source>
</evidence>
<dbReference type="STRING" id="54914.AV540_24950"/>
<evidence type="ECO:0000313" key="15">
    <source>
        <dbReference type="EMBL" id="GEB34758.1"/>
    </source>
</evidence>
<dbReference type="SUPFAM" id="SSF53901">
    <property type="entry name" value="Thiolase-like"/>
    <property type="match status" value="1"/>
</dbReference>
<dbReference type="GO" id="GO:0004312">
    <property type="term" value="F:fatty acid synthase activity"/>
    <property type="evidence" value="ECO:0007669"/>
    <property type="project" value="TreeGrafter"/>
</dbReference>
<dbReference type="Pfam" id="PF14765">
    <property type="entry name" value="PS-DH"/>
    <property type="match status" value="1"/>
</dbReference>
<dbReference type="Pfam" id="PF08659">
    <property type="entry name" value="KR"/>
    <property type="match status" value="1"/>
</dbReference>
<dbReference type="PANTHER" id="PTHR43775:SF51">
    <property type="entry name" value="INACTIVE PHENOLPHTHIOCEROL SYNTHESIS POLYKETIDE SYNTHASE TYPE I PKS1-RELATED"/>
    <property type="match status" value="1"/>
</dbReference>
<dbReference type="PROSITE" id="PS50075">
    <property type="entry name" value="CARRIER"/>
    <property type="match status" value="1"/>
</dbReference>
<evidence type="ECO:0000256" key="2">
    <source>
        <dbReference type="ARBA" id="ARBA00003299"/>
    </source>
</evidence>
<accession>A0A4Y3PTP8</accession>
<dbReference type="InterPro" id="IPR020806">
    <property type="entry name" value="PKS_PP-bd"/>
</dbReference>
<evidence type="ECO:0000259" key="13">
    <source>
        <dbReference type="PROSITE" id="PS52004"/>
    </source>
</evidence>
<dbReference type="InterPro" id="IPR049900">
    <property type="entry name" value="PKS_mFAS_DH"/>
</dbReference>
<dbReference type="InterPro" id="IPR018201">
    <property type="entry name" value="Ketoacyl_synth_AS"/>
</dbReference>
<evidence type="ECO:0000256" key="6">
    <source>
        <dbReference type="ARBA" id="ARBA00022679"/>
    </source>
</evidence>
<dbReference type="Proteomes" id="UP000316882">
    <property type="component" value="Unassembled WGS sequence"/>
</dbReference>
<sequence length="2221" mass="245785">MNENARTGLEVAIIGMSGAFPGAKNLEQFFHNMKNGVESISFFSDEELEEAGVPAAVYKAENFVNAKGHLEESDYFDNNFFGYTPNEAQYMDPQTRLLHEHTWKALEDAGYPPGTTNDAVGVYVGGRPHFRWEALSLSVGSHNGAEEFEIAHLNDKDLMSTRVSYKLHLTGPSYTLFTACSTSLVAVHVACQGVLSGECELAVAGGVSITSPLKNGYVYQDGMILSADGHCRAFAADSSGTVVGNGIGLVILKRLEDALRDNDHIYAVIKGTAINNDGNRKVGYTAPSVDGQVEVIRAAHRVARVDPATISYIEAHGTGTALGDPIEVKALTRAFQTGRKNYCGLGSVKTNIGHLDSAAGIAGLIKTVLAIDNKCLLPTLHFSKPNQNLELENTPFFLVDQPTEWDHSAGPLRAGVSSFGVGGTNAHVVLEESPVRQAAKSKTHESKLLVFSAKTREELERATDDFVTFVKRNPSAELSDIAYTLQMGRAHFSHRRYVVCAAMSDACAALEQNEPQAFGLVAKKAVPPIAFVFSEMGAKEASLLYQAGLQSAYCRDEFEALLLQASEVQGTAGSLLLDAPTRYGQMLPFLFQLATAKWLLRMGVQPAAVTGVGSGEYVAGCLADVFSFEDALLLVGKRDELLEEWSGNEGDLFLLEALQSELFEAVHTVPLSLPSIPVVSYDAGKTISREVTLPDYWVNRFGGGSEGQGAFVAWQEAAEEVQHLLFGPEREGGGTGLTAGGAESQPAFLSLVTGPSGIEQRLLEAIGHLWSKGCPIKWAELNKHLGQLRVSLPTYPFTRKNYGMDPEQLKQLNDLLQGQAPAQTAGKAEEVKQSREDWLYIPSWTRSDYDEAAGELAPCLFVVFATKNSSVIRWIEQIETSGHTVVRIETGEGFSKQAEATYTVNPDNPADLVKLLETLALPADQPLKFVHFWCYDQQVDADDAKRAAQQWNRLGYHTLLNLAKAIGQLRLQQKIAVDIVASDVFEVIGDEAVVPAKATLLGPVRVIPKEYENISCRLIDADRRENQRVARLLQQWMGESFADVLAIRHAYIWEPAFKQIQLPASAAPASQRLKHGGVYVITGGLGAIGLQVAKFLAEKYHATLVLINRSHFLPEAEWDRWRALHGEDDPVSQKIALLRELQASAKQLFLYQADIADEEQILRIFSQIMEDNQSIDGIFHIAGVPDGAVIQRRTSELCEAVFATKVYGTAVLQKAIEQLALPVDFLLLFSSLSSVIAPPAQVAYSAANAFLDAFALTNTKNGVFTQAINWDTWENTGMASISATFRPDSSALPGISYHKLAHPFFQYAVKENTGRTTFLSHFQTSKDWILAEHRVGDRAVLPGTSYVEMACAAYASLHPGMEAAMRLQDVFFLTPLLLEDGAAVHVRTVLLRENQGYRFSIESCPDVQEASWITHARGYVGAGQSQQRDYQLAAVRDVCAQSQYGPSDYNNLRDSQFTYGPRWNSYCWGTFAQAQGLSLIELPAEFAEDTAIYRFHPAIIDVALVYMNRAETVGGPYVPFSYKNITIHGKVPSKVYSHIRCRTASRPDSKIVEFDLTIMDEQGRGIVEIEGYQVAAVSAHQPDKDSHGMPQPKSQPQPQLPLQTKSASLQAEDEAALVTSAPSLTVEEGLQLLDTALAASYSQLLVSTVDLPARFLAYKRQRVSALAESSKESAAEPLMASKPRLSLAEAEKLIASIWQAILGHEHISRDDDFFELGGDSLKVLTVAERIYQASSIKIPITVFFQSTTVEKLARYIADTHDDGQAYTAIPKAAPQAYYPLSSAQKRLYFQQQVQPDNVAYNIPEITYMEGDFDLDKLQHAFEQVIQRHAILRTGFDVIDGEMVQIIADEVEFQVEYQELAESDVQQTVEQFMQPFDLRHPPLMRVKVVRYAAQKYVWLFDIHHIVADNISVSLLQNELIHFYNNQPEALDPVSLEYADFVAWQNERIERGDYDKQTEYWLRQLSGKLPEALLPTDFPRPSVLSYRGDIYTFHLEEETTARLKAGMKRNTTTLFMNMLAIFHILLHKYTGQEEMIIGASLAGRNHADLAKMVGMFANVLPFYSRLEQTATFEDYVSGVKEKSLELFENQDVQFEILVEKLGLTHQLSAHPLFTVMLVLPDFKPAEIAMQGLVLKSYPFRNPSAKFDLTLWVYDYDSKIEMRMEYSTDLFTRKTIETMAGHFLAIAKQVVDNPDVLVKEIVLDTRLAKAAAEALLEDGNDFAF</sequence>
<dbReference type="Pfam" id="PF22621">
    <property type="entry name" value="CurL-like_PKS_C"/>
    <property type="match status" value="1"/>
</dbReference>
<dbReference type="InterPro" id="IPR001227">
    <property type="entry name" value="Ac_transferase_dom_sf"/>
</dbReference>
<keyword evidence="5" id="KW-0597">Phosphoprotein</keyword>
<dbReference type="InterPro" id="IPR036736">
    <property type="entry name" value="ACP-like_sf"/>
</dbReference>
<dbReference type="InterPro" id="IPR036291">
    <property type="entry name" value="NAD(P)-bd_dom_sf"/>
</dbReference>
<evidence type="ECO:0000256" key="9">
    <source>
        <dbReference type="ARBA" id="ARBA00023268"/>
    </source>
</evidence>
<feature type="active site" description="Proton donor; for dehydratase activity" evidence="10">
    <location>
        <position position="1501"/>
    </location>
</feature>
<feature type="domain" description="Carrier" evidence="12">
    <location>
        <begin position="1685"/>
        <end position="1760"/>
    </location>
</feature>
<dbReference type="GO" id="GO:0006633">
    <property type="term" value="P:fatty acid biosynthetic process"/>
    <property type="evidence" value="ECO:0007669"/>
    <property type="project" value="InterPro"/>
</dbReference>
<dbReference type="FunFam" id="3.40.47.10:FF:000042">
    <property type="entry name" value="Polyketide synthase Pks13"/>
    <property type="match status" value="1"/>
</dbReference>
<dbReference type="PROSITE" id="PS52004">
    <property type="entry name" value="KS3_2"/>
    <property type="match status" value="1"/>
</dbReference>
<name>A0A4Y3PTP8_BREPA</name>
<gene>
    <name evidence="15" type="ORF">BPA01_43380</name>
</gene>
<dbReference type="InterPro" id="IPR014030">
    <property type="entry name" value="Ketoacyl_synth_N"/>
</dbReference>
<dbReference type="EMBL" id="BJMH01000027">
    <property type="protein sequence ID" value="GEB34758.1"/>
    <property type="molecule type" value="Genomic_DNA"/>
</dbReference>
<dbReference type="PROSITE" id="PS52019">
    <property type="entry name" value="PKS_MFAS_DH"/>
    <property type="match status" value="1"/>
</dbReference>
<dbReference type="InterPro" id="IPR016039">
    <property type="entry name" value="Thiolase-like"/>
</dbReference>
<evidence type="ECO:0000256" key="3">
    <source>
        <dbReference type="ARBA" id="ARBA00004789"/>
    </source>
</evidence>
<comment type="caution">
    <text evidence="15">The sequence shown here is derived from an EMBL/GenBank/DDBJ whole genome shotgun (WGS) entry which is preliminary data.</text>
</comment>
<comment type="cofactor">
    <cofactor evidence="1">
        <name>pantetheine 4'-phosphate</name>
        <dbReference type="ChEBI" id="CHEBI:47942"/>
    </cofactor>
</comment>
<dbReference type="InterPro" id="IPR014031">
    <property type="entry name" value="Ketoacyl_synth_C"/>
</dbReference>
<proteinExistence type="predicted"/>
<dbReference type="SMART" id="SM00822">
    <property type="entry name" value="PKS_KR"/>
    <property type="match status" value="1"/>
</dbReference>
<dbReference type="Gene3D" id="3.40.47.10">
    <property type="match status" value="1"/>
</dbReference>
<dbReference type="RefSeq" id="WP_122966462.1">
    <property type="nucleotide sequence ID" value="NZ_BJMH01000027.1"/>
</dbReference>
<comment type="pathway">
    <text evidence="3">Antibiotic biosynthesis; bacillaene biosynthesis.</text>
</comment>
<dbReference type="InterPro" id="IPR049552">
    <property type="entry name" value="PKS_DH_N"/>
</dbReference>
<dbReference type="GO" id="GO:0004315">
    <property type="term" value="F:3-oxoacyl-[acyl-carrier-protein] synthase activity"/>
    <property type="evidence" value="ECO:0007669"/>
    <property type="project" value="InterPro"/>
</dbReference>
<dbReference type="Pfam" id="PF00668">
    <property type="entry name" value="Condensation"/>
    <property type="match status" value="1"/>
</dbReference>
<dbReference type="SUPFAM" id="SSF52151">
    <property type="entry name" value="FabD/lysophospholipase-like"/>
    <property type="match status" value="1"/>
</dbReference>
<dbReference type="SMART" id="SM00823">
    <property type="entry name" value="PKS_PP"/>
    <property type="match status" value="1"/>
</dbReference>
<feature type="active site" description="Proton acceptor; for dehydratase activity" evidence="10">
    <location>
        <position position="1333"/>
    </location>
</feature>
<dbReference type="Gene3D" id="3.40.50.720">
    <property type="entry name" value="NAD(P)-binding Rossmann-like Domain"/>
    <property type="match status" value="1"/>
</dbReference>
<dbReference type="SUPFAM" id="SSF52777">
    <property type="entry name" value="CoA-dependent acyltransferases"/>
    <property type="match status" value="2"/>
</dbReference>
<dbReference type="InterPro" id="IPR042104">
    <property type="entry name" value="PKS_dehydratase_sf"/>
</dbReference>
<dbReference type="SUPFAM" id="SSF47336">
    <property type="entry name" value="ACP-like"/>
    <property type="match status" value="1"/>
</dbReference>
<dbReference type="InterPro" id="IPR016035">
    <property type="entry name" value="Acyl_Trfase/lysoPLipase"/>
</dbReference>
<dbReference type="PANTHER" id="PTHR43775">
    <property type="entry name" value="FATTY ACID SYNTHASE"/>
    <property type="match status" value="1"/>
</dbReference>
<feature type="region of interest" description="Disordered" evidence="11">
    <location>
        <begin position="1578"/>
        <end position="1606"/>
    </location>
</feature>
<keyword evidence="9" id="KW-0511">Multifunctional enzyme</keyword>
<dbReference type="Gene3D" id="3.30.559.10">
    <property type="entry name" value="Chloramphenicol acetyltransferase-like domain"/>
    <property type="match status" value="1"/>
</dbReference>
<dbReference type="Gene3D" id="3.30.70.3290">
    <property type="match status" value="1"/>
</dbReference>
<dbReference type="PROSITE" id="PS00012">
    <property type="entry name" value="PHOSPHOPANTETHEINE"/>
    <property type="match status" value="1"/>
</dbReference>
<dbReference type="Gene3D" id="3.30.559.30">
    <property type="entry name" value="Nonribosomal peptide synthetase, condensation domain"/>
    <property type="match status" value="1"/>
</dbReference>
<dbReference type="InterPro" id="IPR020841">
    <property type="entry name" value="PKS_Beta-ketoAc_synthase_dom"/>
</dbReference>
<evidence type="ECO:0000256" key="4">
    <source>
        <dbReference type="ARBA" id="ARBA00022450"/>
    </source>
</evidence>
<dbReference type="Pfam" id="PF00109">
    <property type="entry name" value="ketoacyl-synt"/>
    <property type="match status" value="1"/>
</dbReference>
<comment type="function">
    <text evidence="2">Involved in some intermediate steps for the synthesis of the antibiotic polyketide bacillaene which is involved in secondary metabolism.</text>
</comment>
<keyword evidence="4" id="KW-0596">Phosphopantetheine</keyword>
<dbReference type="UniPathway" id="UPA01003"/>
<dbReference type="Gene3D" id="3.10.129.110">
    <property type="entry name" value="Polyketide synthase dehydratase"/>
    <property type="match status" value="1"/>
</dbReference>
<dbReference type="Pfam" id="PF02801">
    <property type="entry name" value="Ketoacyl-synt_C"/>
    <property type="match status" value="1"/>
</dbReference>
<dbReference type="PROSITE" id="PS00606">
    <property type="entry name" value="KS3_1"/>
    <property type="match status" value="1"/>
</dbReference>
<dbReference type="InterPro" id="IPR013968">
    <property type="entry name" value="PKS_KR"/>
</dbReference>
<dbReference type="InterPro" id="IPR049490">
    <property type="entry name" value="C883_1060-like_KR_N"/>
</dbReference>
<dbReference type="InterPro" id="IPR009081">
    <property type="entry name" value="PP-bd_ACP"/>
</dbReference>
<evidence type="ECO:0000256" key="5">
    <source>
        <dbReference type="ARBA" id="ARBA00022553"/>
    </source>
</evidence>
<dbReference type="Gene3D" id="1.10.1240.100">
    <property type="match status" value="1"/>
</dbReference>
<dbReference type="SMART" id="SM00825">
    <property type="entry name" value="PKS_KS"/>
    <property type="match status" value="1"/>
</dbReference>
<evidence type="ECO:0000256" key="8">
    <source>
        <dbReference type="ARBA" id="ARBA00023098"/>
    </source>
</evidence>
<dbReference type="GO" id="GO:0031177">
    <property type="term" value="F:phosphopantetheine binding"/>
    <property type="evidence" value="ECO:0007669"/>
    <property type="project" value="InterPro"/>
</dbReference>
<feature type="domain" description="Ketosynthase family 3 (KS3)" evidence="13">
    <location>
        <begin position="8"/>
        <end position="432"/>
    </location>
</feature>
<evidence type="ECO:0000259" key="14">
    <source>
        <dbReference type="PROSITE" id="PS52019"/>
    </source>
</evidence>
<dbReference type="Gene3D" id="1.10.1200.10">
    <property type="entry name" value="ACP-like"/>
    <property type="match status" value="1"/>
</dbReference>
<dbReference type="SMART" id="SM00826">
    <property type="entry name" value="PKS_DH"/>
    <property type="match status" value="1"/>
</dbReference>
<dbReference type="Pfam" id="PF00550">
    <property type="entry name" value="PP-binding"/>
    <property type="match status" value="1"/>
</dbReference>
<dbReference type="InterPro" id="IPR057326">
    <property type="entry name" value="KR_dom"/>
</dbReference>
<evidence type="ECO:0000256" key="11">
    <source>
        <dbReference type="SAM" id="MobiDB-lite"/>
    </source>
</evidence>
<evidence type="ECO:0000313" key="16">
    <source>
        <dbReference type="Proteomes" id="UP000316882"/>
    </source>
</evidence>
<keyword evidence="8" id="KW-0443">Lipid metabolism</keyword>
<keyword evidence="6" id="KW-0808">Transferase</keyword>
<dbReference type="InterPro" id="IPR050091">
    <property type="entry name" value="PKS_NRPS_Biosynth_Enz"/>
</dbReference>
<dbReference type="InterPro" id="IPR006162">
    <property type="entry name" value="Ppantetheine_attach_site"/>
</dbReference>
<keyword evidence="7" id="KW-0276">Fatty acid metabolism</keyword>
<evidence type="ECO:0000256" key="1">
    <source>
        <dbReference type="ARBA" id="ARBA00001957"/>
    </source>
</evidence>
<dbReference type="CDD" id="cd19531">
    <property type="entry name" value="LCL_NRPS-like"/>
    <property type="match status" value="1"/>
</dbReference>
<dbReference type="SUPFAM" id="SSF51735">
    <property type="entry name" value="NAD(P)-binding Rossmann-fold domains"/>
    <property type="match status" value="2"/>
</dbReference>
<evidence type="ECO:0000256" key="10">
    <source>
        <dbReference type="PROSITE-ProRule" id="PRU01363"/>
    </source>
</evidence>
<dbReference type="Gene3D" id="3.40.366.10">
    <property type="entry name" value="Malonyl-Coenzyme A Acyl Carrier Protein, domain 2"/>
    <property type="match status" value="1"/>
</dbReference>
<dbReference type="InterPro" id="IPR020807">
    <property type="entry name" value="PKS_DH"/>
</dbReference>
<reference evidence="15 16" key="1">
    <citation type="submission" date="2019-06" db="EMBL/GenBank/DDBJ databases">
        <title>Whole genome shotgun sequence of Brevibacillus parabrevis NBRC 12334.</title>
        <authorList>
            <person name="Hosoyama A."/>
            <person name="Uohara A."/>
            <person name="Ohji S."/>
            <person name="Ichikawa N."/>
        </authorList>
    </citation>
    <scope>NUCLEOTIDE SEQUENCE [LARGE SCALE GENOMIC DNA]</scope>
    <source>
        <strain evidence="15 16">NBRC 12334</strain>
    </source>
</reference>
<keyword evidence="16" id="KW-1185">Reference proteome</keyword>
<dbReference type="InterPro" id="IPR001242">
    <property type="entry name" value="Condensation_dom"/>
</dbReference>
<dbReference type="InterPro" id="IPR049551">
    <property type="entry name" value="PKS_DH_C"/>
</dbReference>
<feature type="domain" description="PKS/mFAS DH" evidence="14">
    <location>
        <begin position="1302"/>
        <end position="1583"/>
    </location>
</feature>
<feature type="region of interest" description="C-terminal hotdog fold" evidence="10">
    <location>
        <begin position="1440"/>
        <end position="1583"/>
    </location>
</feature>